<accession>A0ABQ0TCH7</accession>
<reference evidence="2 3" key="1">
    <citation type="submission" date="2019-06" db="EMBL/GenBank/DDBJ databases">
        <title>Whole genome shotgun sequence of Brevibacillus formosus NBRC 15716.</title>
        <authorList>
            <person name="Hosoyama A."/>
            <person name="Uohara A."/>
            <person name="Ohji S."/>
            <person name="Ichikawa N."/>
        </authorList>
    </citation>
    <scope>NUCLEOTIDE SEQUENCE [LARGE SCALE GENOMIC DNA]</scope>
    <source>
        <strain evidence="2 3">NBRC 15716</strain>
    </source>
</reference>
<sequence>MAKEYQTILPNQRPFYEKEDKPRLYGGGTALETLYKVLIGLCVLFIAAGVYYLS</sequence>
<dbReference type="EMBL" id="BJOL01000037">
    <property type="protein sequence ID" value="GED60973.1"/>
    <property type="molecule type" value="Genomic_DNA"/>
</dbReference>
<keyword evidence="3" id="KW-1185">Reference proteome</keyword>
<organism evidence="2 3">
    <name type="scientific">Brevibacillus formosus</name>
    <dbReference type="NCBI Taxonomy" id="54913"/>
    <lineage>
        <taxon>Bacteria</taxon>
        <taxon>Bacillati</taxon>
        <taxon>Bacillota</taxon>
        <taxon>Bacilli</taxon>
        <taxon>Bacillales</taxon>
        <taxon>Paenibacillaceae</taxon>
        <taxon>Brevibacillus</taxon>
    </lineage>
</organism>
<evidence type="ECO:0000313" key="3">
    <source>
        <dbReference type="Proteomes" id="UP000319498"/>
    </source>
</evidence>
<name>A0ABQ0TCH7_9BACL</name>
<keyword evidence="1" id="KW-0812">Transmembrane</keyword>
<evidence type="ECO:0000256" key="1">
    <source>
        <dbReference type="SAM" id="Phobius"/>
    </source>
</evidence>
<protein>
    <submittedName>
        <fullName evidence="2">Uncharacterized protein</fullName>
    </submittedName>
</protein>
<evidence type="ECO:0000313" key="2">
    <source>
        <dbReference type="EMBL" id="GED60973.1"/>
    </source>
</evidence>
<proteinExistence type="predicted"/>
<dbReference type="Proteomes" id="UP000319498">
    <property type="component" value="Unassembled WGS sequence"/>
</dbReference>
<gene>
    <name evidence="2" type="ORF">BFO01nite_51050</name>
</gene>
<keyword evidence="1" id="KW-1133">Transmembrane helix</keyword>
<keyword evidence="1" id="KW-0472">Membrane</keyword>
<comment type="caution">
    <text evidence="2">The sequence shown here is derived from an EMBL/GenBank/DDBJ whole genome shotgun (WGS) entry which is preliminary data.</text>
</comment>
<feature type="transmembrane region" description="Helical" evidence="1">
    <location>
        <begin position="33"/>
        <end position="53"/>
    </location>
</feature>